<gene>
    <name evidence="3" type="ORF">H8R10_01105</name>
</gene>
<organism evidence="3 4">
    <name type="scientific">Nanchangia anserum</name>
    <dbReference type="NCBI Taxonomy" id="2692125"/>
    <lineage>
        <taxon>Bacteria</taxon>
        <taxon>Bacillati</taxon>
        <taxon>Actinomycetota</taxon>
        <taxon>Actinomycetes</taxon>
        <taxon>Actinomycetales</taxon>
        <taxon>Actinomycetaceae</taxon>
        <taxon>Nanchangia</taxon>
    </lineage>
</organism>
<sequence>MDNQALPLPDVAEALGIKYTRVRQLVADHKLVTFRDDRGILKVPAGCLIEEEGRMRPLPDLRGTVLTLLDAGFSEDEAYAWLTSTHPALGEVPLELLRSGAHKRVNRQARAEAF</sequence>
<evidence type="ECO:0000259" key="2">
    <source>
        <dbReference type="Pfam" id="PF21531"/>
    </source>
</evidence>
<dbReference type="InterPro" id="IPR041098">
    <property type="entry name" value="Rv2175c_C"/>
</dbReference>
<proteinExistence type="predicted"/>
<accession>A0A8I0GB93</accession>
<protein>
    <submittedName>
        <fullName evidence="3">DUF2384 domain-containing protein</fullName>
    </submittedName>
</protein>
<evidence type="ECO:0000313" key="3">
    <source>
        <dbReference type="EMBL" id="MBD3688841.1"/>
    </source>
</evidence>
<feature type="domain" description="DNA-binding protein Rv2175c wHTH" evidence="2">
    <location>
        <begin position="2"/>
        <end position="45"/>
    </location>
</feature>
<dbReference type="Proteomes" id="UP000627538">
    <property type="component" value="Unassembled WGS sequence"/>
</dbReference>
<keyword evidence="4" id="KW-1185">Reference proteome</keyword>
<comment type="caution">
    <text evidence="3">The sequence shown here is derived from an EMBL/GenBank/DDBJ whole genome shotgun (WGS) entry which is preliminary data.</text>
</comment>
<dbReference type="AlphaFoldDB" id="A0A8I0GB93"/>
<dbReference type="RefSeq" id="WP_191070936.1">
    <property type="nucleotide sequence ID" value="NZ_CP060506.1"/>
</dbReference>
<dbReference type="InterPro" id="IPR048576">
    <property type="entry name" value="Rv2175c_wHTH"/>
</dbReference>
<dbReference type="Pfam" id="PF21531">
    <property type="entry name" value="Rv2175c_wHTH"/>
    <property type="match status" value="1"/>
</dbReference>
<reference evidence="3 4" key="1">
    <citation type="submission" date="2020-08" db="EMBL/GenBank/DDBJ databases">
        <title>Winkia gen. nov., sp. nov., isolated from faeces of the Anser albifrons in China.</title>
        <authorList>
            <person name="Liu Q."/>
        </authorList>
    </citation>
    <scope>NUCLEOTIDE SEQUENCE [LARGE SCALE GENOMIC DNA]</scope>
    <source>
        <strain evidence="3 4">C62</strain>
    </source>
</reference>
<dbReference type="EMBL" id="JACRUO010000001">
    <property type="protein sequence ID" value="MBD3688841.1"/>
    <property type="molecule type" value="Genomic_DNA"/>
</dbReference>
<dbReference type="GO" id="GO:0003677">
    <property type="term" value="F:DNA binding"/>
    <property type="evidence" value="ECO:0007669"/>
    <property type="project" value="InterPro"/>
</dbReference>
<feature type="domain" description="Rv2175c C-terminal" evidence="1">
    <location>
        <begin position="60"/>
        <end position="113"/>
    </location>
</feature>
<name>A0A8I0GB93_9ACTO</name>
<dbReference type="Pfam" id="PF18367">
    <property type="entry name" value="Rv2175c_C"/>
    <property type="match status" value="1"/>
</dbReference>
<evidence type="ECO:0000259" key="1">
    <source>
        <dbReference type="Pfam" id="PF18367"/>
    </source>
</evidence>
<evidence type="ECO:0000313" key="4">
    <source>
        <dbReference type="Proteomes" id="UP000627538"/>
    </source>
</evidence>